<dbReference type="EMBL" id="RRYP01000150">
    <property type="protein sequence ID" value="TNV87921.1"/>
    <property type="molecule type" value="Genomic_DNA"/>
</dbReference>
<comment type="caution">
    <text evidence="2">The sequence shown here is derived from an EMBL/GenBank/DDBJ whole genome shotgun (WGS) entry which is preliminary data.</text>
</comment>
<evidence type="ECO:0000313" key="2">
    <source>
        <dbReference type="EMBL" id="TNV87921.1"/>
    </source>
</evidence>
<proteinExistence type="predicted"/>
<dbReference type="AlphaFoldDB" id="A0A8J8TB20"/>
<keyword evidence="1" id="KW-0472">Membrane</keyword>
<gene>
    <name evidence="2" type="ORF">FGO68_gene8255</name>
</gene>
<protein>
    <submittedName>
        <fullName evidence="2">Uncharacterized protein</fullName>
    </submittedName>
</protein>
<keyword evidence="3" id="KW-1185">Reference proteome</keyword>
<evidence type="ECO:0000313" key="3">
    <source>
        <dbReference type="Proteomes" id="UP000785679"/>
    </source>
</evidence>
<accession>A0A8J8TB20</accession>
<dbReference type="Proteomes" id="UP000785679">
    <property type="component" value="Unassembled WGS sequence"/>
</dbReference>
<keyword evidence="1" id="KW-0812">Transmembrane</keyword>
<evidence type="ECO:0000256" key="1">
    <source>
        <dbReference type="SAM" id="Phobius"/>
    </source>
</evidence>
<feature type="transmembrane region" description="Helical" evidence="1">
    <location>
        <begin position="21"/>
        <end position="41"/>
    </location>
</feature>
<name>A0A8J8TB20_HALGN</name>
<organism evidence="2 3">
    <name type="scientific">Halteria grandinella</name>
    <dbReference type="NCBI Taxonomy" id="5974"/>
    <lineage>
        <taxon>Eukaryota</taxon>
        <taxon>Sar</taxon>
        <taxon>Alveolata</taxon>
        <taxon>Ciliophora</taxon>
        <taxon>Intramacronucleata</taxon>
        <taxon>Spirotrichea</taxon>
        <taxon>Stichotrichia</taxon>
        <taxon>Sporadotrichida</taxon>
        <taxon>Halteriidae</taxon>
        <taxon>Halteria</taxon>
    </lineage>
</organism>
<keyword evidence="1" id="KW-1133">Transmembrane helix</keyword>
<reference evidence="2" key="1">
    <citation type="submission" date="2019-06" db="EMBL/GenBank/DDBJ databases">
        <authorList>
            <person name="Zheng W."/>
        </authorList>
    </citation>
    <scope>NUCLEOTIDE SEQUENCE</scope>
    <source>
        <strain evidence="2">QDHG01</strain>
    </source>
</reference>
<feature type="transmembrane region" description="Helical" evidence="1">
    <location>
        <begin position="61"/>
        <end position="83"/>
    </location>
</feature>
<sequence length="242" mass="27753">MSLLKQAYIILSQPYERPSDNSIAIINELLLSAYLITFMFFTEANENAELLHKCDLALLGIAGLFAVINFGSYIVAALGPLIAKILRLLRQKTKIEVQQMTQETSSTQPTTKSESIPVKVNKRRQKSAKNATTFEVQQEEIKVEELGWTFQNNKLLLKAETRVEQAKVPQNKANAYSMNKQQDATKFEFVSANDISNNIIDMGDNYCYRIEEDDFVQKEEMQRQQVAMQNERDFGCYRFPDQ</sequence>